<keyword evidence="4" id="KW-1185">Reference proteome</keyword>
<dbReference type="Proteomes" id="UP000183015">
    <property type="component" value="Unassembled WGS sequence"/>
</dbReference>
<protein>
    <submittedName>
        <fullName evidence="3">GlcNAc-PI de-N-acetylase</fullName>
    </submittedName>
</protein>
<dbReference type="RefSeq" id="WP_052439110.1">
    <property type="nucleotide sequence ID" value="NZ_BBPN01000031.1"/>
</dbReference>
<gene>
    <name evidence="3" type="ORF">SAMN05414137_12511</name>
</gene>
<organism evidence="3 4">
    <name type="scientific">Streptacidiphilus jiangxiensis</name>
    <dbReference type="NCBI Taxonomy" id="235985"/>
    <lineage>
        <taxon>Bacteria</taxon>
        <taxon>Bacillati</taxon>
        <taxon>Actinomycetota</taxon>
        <taxon>Actinomycetes</taxon>
        <taxon>Kitasatosporales</taxon>
        <taxon>Streptomycetaceae</taxon>
        <taxon>Streptacidiphilus</taxon>
    </lineage>
</organism>
<evidence type="ECO:0000313" key="3">
    <source>
        <dbReference type="EMBL" id="SEM36209.1"/>
    </source>
</evidence>
<evidence type="ECO:0000313" key="4">
    <source>
        <dbReference type="Proteomes" id="UP000183015"/>
    </source>
</evidence>
<dbReference type="Gene3D" id="3.40.50.10320">
    <property type="entry name" value="LmbE-like"/>
    <property type="match status" value="1"/>
</dbReference>
<dbReference type="SUPFAM" id="SSF102588">
    <property type="entry name" value="LmbE-like"/>
    <property type="match status" value="1"/>
</dbReference>
<feature type="region of interest" description="Disordered" evidence="2">
    <location>
        <begin position="732"/>
        <end position="765"/>
    </location>
</feature>
<dbReference type="EMBL" id="FOAZ01000025">
    <property type="protein sequence ID" value="SEM36209.1"/>
    <property type="molecule type" value="Genomic_DNA"/>
</dbReference>
<dbReference type="PANTHER" id="PTHR12993">
    <property type="entry name" value="N-ACETYLGLUCOSAMINYL-PHOSPHATIDYLINOSITOL DE-N-ACETYLASE-RELATED"/>
    <property type="match status" value="1"/>
</dbReference>
<sequence length="765" mass="80082">MAEGITSRLAGGLTRRRALWLGGGAATATVLGISARELFQGVSAGSPHPGGGMSPGVVSPIGQSTGTSFVHVIAHADDSLYFHDPELALAMKSGHPCVVVCLTSGESDGYNGLEGNEAGSKNPPHPPGPRNRPAYARARMNALRRAMALIATGDLQSPWVIEAGELVAGHQVEVNTLEAAPNVKLYWLQLRENRTIGNPVPDSLRGLYLGATQTLETIQPEESPVQGPYQYSRQQVVDSLKAVFRLYRPSVVRTLDTNPIHKFNQPPNFGNGKQPPVPQLQLPVYTDHADHVYSALFAHQALEEYWAENQQTRVCLVETYRGYVNEFMPWNLGPAILGPKRQALQIYAGMGVPAGSCTDQAGCADRKLSAWDVTQRWARSTRYVAPGASDWVARLSDGRLAAFALLSGTAVQWVQRKAGEDGWAGPTPVGGSGLSGQISAVQLPDGKLALFTVRMVLDADPHRTTREVVSAVQTSAPGQPLTFGGWESLGCPDTDPVQAMEMGFPAVTVDSGANTHVFVRNFAGGVSVRTRSGDDAWQPWADLSANLPSFGLIGVQDGLAAVATPDGLVHVFAPSSKTLAHWASPTPGALPRPAVAVGLPLSSGPINGEALADGTIRLLYREPSSARIVVAELPPKAAAWRVTDKVPDAGGYGLVVGRQTGPVGAPTGVALVTRNDDGGVAAGTAAATALPKAWQSDEAFVMHVPGLAVDAKGRAVAVALHSDGGLHLARQTSTAPDAPFTDWAPASSGALGGGTPAGAATREPA</sequence>
<dbReference type="eggNOG" id="COG2120">
    <property type="taxonomic scope" value="Bacteria"/>
</dbReference>
<dbReference type="PANTHER" id="PTHR12993:SF11">
    <property type="entry name" value="N-ACETYLGLUCOSAMINYL-PHOSPHATIDYLINOSITOL DE-N-ACETYLASE"/>
    <property type="match status" value="1"/>
</dbReference>
<dbReference type="STRING" id="235985.SAMN05414137_12511"/>
<dbReference type="SUPFAM" id="SSF89372">
    <property type="entry name" value="Fucose-specific lectin"/>
    <property type="match status" value="2"/>
</dbReference>
<accession>A0A1H7XT86</accession>
<feature type="region of interest" description="Disordered" evidence="2">
    <location>
        <begin position="112"/>
        <end position="133"/>
    </location>
</feature>
<dbReference type="InterPro" id="IPR024078">
    <property type="entry name" value="LmbE-like_dom_sf"/>
</dbReference>
<dbReference type="GO" id="GO:0016137">
    <property type="term" value="P:glycoside metabolic process"/>
    <property type="evidence" value="ECO:0007669"/>
    <property type="project" value="UniProtKB-ARBA"/>
</dbReference>
<dbReference type="GO" id="GO:0016811">
    <property type="term" value="F:hydrolase activity, acting on carbon-nitrogen (but not peptide) bonds, in linear amides"/>
    <property type="evidence" value="ECO:0007669"/>
    <property type="project" value="TreeGrafter"/>
</dbReference>
<proteinExistence type="predicted"/>
<evidence type="ECO:0000256" key="1">
    <source>
        <dbReference type="ARBA" id="ARBA00022833"/>
    </source>
</evidence>
<evidence type="ECO:0000256" key="2">
    <source>
        <dbReference type="SAM" id="MobiDB-lite"/>
    </source>
</evidence>
<dbReference type="AlphaFoldDB" id="A0A1H7XT86"/>
<reference evidence="4" key="1">
    <citation type="submission" date="2016-10" db="EMBL/GenBank/DDBJ databases">
        <authorList>
            <person name="Varghese N."/>
        </authorList>
    </citation>
    <scope>NUCLEOTIDE SEQUENCE [LARGE SCALE GENOMIC DNA]</scope>
    <source>
        <strain evidence="4">DSM 45096 / BCRC 16803 / CGMCC 4.1857 / CIP 109030 / JCM 12277 / KCTC 19219 / NBRC 100920 / 33214</strain>
    </source>
</reference>
<keyword evidence="1" id="KW-0862">Zinc</keyword>
<dbReference type="OrthoDB" id="6064917at2"/>
<dbReference type="InterPro" id="IPR003737">
    <property type="entry name" value="GlcNAc_PI_deacetylase-related"/>
</dbReference>
<name>A0A1H7XT86_STRJI</name>